<sequence length="167" mass="18209">MDSTIRTGWIPALIIGSTLVFSGWAVGQGVEGFRAVDRAVTVNGLTNLDVKNDFAVWTLAFRRGSDKFAEVRRSLNLDRDRIVVFLREKGFRADEIEVHPLQVEDLPGHEASSQQAGQRFNGQGRVLVKTARVDAVARVAGQIDPLIAAGIQFESEPRPAPAAASTR</sequence>
<proteinExistence type="predicted"/>
<gene>
    <name evidence="1" type="ordered locus">Avin_16340</name>
</gene>
<protein>
    <submittedName>
        <fullName evidence="1">Uncharacterized protein</fullName>
    </submittedName>
</protein>
<dbReference type="eggNOG" id="COG2859">
    <property type="taxonomic scope" value="Bacteria"/>
</dbReference>
<dbReference type="AlphaFoldDB" id="C1DS94"/>
<dbReference type="OrthoDB" id="9806540at2"/>
<dbReference type="KEGG" id="avn:Avin_16340"/>
<dbReference type="STRING" id="322710.Avin_16340"/>
<organism evidence="1 2">
    <name type="scientific">Azotobacter vinelandii (strain DJ / ATCC BAA-1303)</name>
    <dbReference type="NCBI Taxonomy" id="322710"/>
    <lineage>
        <taxon>Bacteria</taxon>
        <taxon>Pseudomonadati</taxon>
        <taxon>Pseudomonadota</taxon>
        <taxon>Gammaproteobacteria</taxon>
        <taxon>Pseudomonadales</taxon>
        <taxon>Pseudomonadaceae</taxon>
        <taxon>Azotobacter</taxon>
    </lineage>
</organism>
<accession>C1DS94</accession>
<dbReference type="Proteomes" id="UP000002424">
    <property type="component" value="Chromosome"/>
</dbReference>
<dbReference type="EnsemblBacteria" id="ACO77849">
    <property type="protein sequence ID" value="ACO77849"/>
    <property type="gene ID" value="Avin_16340"/>
</dbReference>
<evidence type="ECO:0000313" key="2">
    <source>
        <dbReference type="Proteomes" id="UP000002424"/>
    </source>
</evidence>
<keyword evidence="2" id="KW-1185">Reference proteome</keyword>
<dbReference type="EMBL" id="CP001157">
    <property type="protein sequence ID" value="ACO77849.1"/>
    <property type="molecule type" value="Genomic_DNA"/>
</dbReference>
<dbReference type="HOGENOM" id="CLU_1821450_0_0_6"/>
<evidence type="ECO:0000313" key="1">
    <source>
        <dbReference type="EMBL" id="ACO77849.1"/>
    </source>
</evidence>
<name>C1DS94_AZOVD</name>
<reference evidence="1 2" key="1">
    <citation type="journal article" date="2009" name="J. Bacteriol.">
        <title>Genome sequence of Azotobacter vinelandii, an obligate aerobe specialized to support diverse anaerobic metabolic processes.</title>
        <authorList>
            <person name="Setubal J.C."/>
            <person name="dos Santos P."/>
            <person name="Goldman B.S."/>
            <person name="Ertesvag H."/>
            <person name="Espin G."/>
            <person name="Rubio L.M."/>
            <person name="Valla S."/>
            <person name="Almeida N.F."/>
            <person name="Balasubramanian D."/>
            <person name="Cromes L."/>
            <person name="Curatti L."/>
            <person name="Du Z."/>
            <person name="Godsy E."/>
            <person name="Goodner B."/>
            <person name="Hellner-Burris K."/>
            <person name="Hernandez J.A."/>
            <person name="Houmiel K."/>
            <person name="Imperial J."/>
            <person name="Kennedy C."/>
            <person name="Larson T.J."/>
            <person name="Latreille P."/>
            <person name="Ligon L.S."/>
            <person name="Lu J."/>
            <person name="Maerk M."/>
            <person name="Miller N.M."/>
            <person name="Norton S."/>
            <person name="O'Carroll I.P."/>
            <person name="Paulsen I."/>
            <person name="Raulfs E.C."/>
            <person name="Roemer R."/>
            <person name="Rosser J."/>
            <person name="Segura D."/>
            <person name="Slater S."/>
            <person name="Stricklin S.L."/>
            <person name="Studholme D.J."/>
            <person name="Sun J."/>
            <person name="Viana C.J."/>
            <person name="Wallin E."/>
            <person name="Wang B."/>
            <person name="Wheeler C."/>
            <person name="Zhu H."/>
            <person name="Dean D.R."/>
            <person name="Dixon R."/>
            <person name="Wood D."/>
        </authorList>
    </citation>
    <scope>NUCLEOTIDE SEQUENCE [LARGE SCALE GENOMIC DNA]</scope>
    <source>
        <strain evidence="2">DJ / ATCC BAA-1303</strain>
    </source>
</reference>